<feature type="coiled-coil region" evidence="4">
    <location>
        <begin position="87"/>
        <end position="145"/>
    </location>
</feature>
<dbReference type="InterPro" id="IPR058625">
    <property type="entry name" value="MdtA-like_BSH"/>
</dbReference>
<proteinExistence type="inferred from homology"/>
<dbReference type="eggNOG" id="COG0845">
    <property type="taxonomic scope" value="Bacteria"/>
</dbReference>
<dbReference type="Gene3D" id="1.10.287.470">
    <property type="entry name" value="Helix hairpin bin"/>
    <property type="match status" value="1"/>
</dbReference>
<evidence type="ECO:0000259" key="5">
    <source>
        <dbReference type="Pfam" id="PF25917"/>
    </source>
</evidence>
<evidence type="ECO:0000259" key="7">
    <source>
        <dbReference type="Pfam" id="PF25967"/>
    </source>
</evidence>
<organism evidence="8 9">
    <name type="scientific">Simiduia agarivorans (strain DSM 21679 / JCM 13881 / BCRC 17597 / SA1)</name>
    <dbReference type="NCBI Taxonomy" id="1117647"/>
    <lineage>
        <taxon>Bacteria</taxon>
        <taxon>Pseudomonadati</taxon>
        <taxon>Pseudomonadota</taxon>
        <taxon>Gammaproteobacteria</taxon>
        <taxon>Cellvibrionales</taxon>
        <taxon>Cellvibrionaceae</taxon>
        <taxon>Simiduia</taxon>
    </lineage>
</organism>
<evidence type="ECO:0000256" key="2">
    <source>
        <dbReference type="ARBA" id="ARBA00009477"/>
    </source>
</evidence>
<dbReference type="Gene3D" id="2.40.50.100">
    <property type="match status" value="1"/>
</dbReference>
<keyword evidence="4" id="KW-0175">Coiled coil</keyword>
<dbReference type="NCBIfam" id="TIGR01730">
    <property type="entry name" value="RND_mfp"/>
    <property type="match status" value="1"/>
</dbReference>
<name>K4KKT6_SIMAS</name>
<comment type="subcellular location">
    <subcellularLocation>
        <location evidence="1">Cell envelope</location>
    </subcellularLocation>
</comment>
<dbReference type="PANTHER" id="PTHR30469:SF20">
    <property type="entry name" value="EFFLUX RND TRANSPORTER PERIPLASMIC ADAPTOR SUBUNIT"/>
    <property type="match status" value="1"/>
</dbReference>
<dbReference type="PROSITE" id="PS51257">
    <property type="entry name" value="PROKAR_LIPOPROTEIN"/>
    <property type="match status" value="1"/>
</dbReference>
<evidence type="ECO:0000256" key="4">
    <source>
        <dbReference type="SAM" id="Coils"/>
    </source>
</evidence>
<evidence type="ECO:0000256" key="1">
    <source>
        <dbReference type="ARBA" id="ARBA00004196"/>
    </source>
</evidence>
<dbReference type="AlphaFoldDB" id="K4KKT6"/>
<keyword evidence="3" id="KW-0813">Transport</keyword>
<dbReference type="GO" id="GO:1990281">
    <property type="term" value="C:efflux pump complex"/>
    <property type="evidence" value="ECO:0007669"/>
    <property type="project" value="TreeGrafter"/>
</dbReference>
<dbReference type="OrthoDB" id="2110899at2"/>
<sequence>MRSFTWLIGIALIAGCTEKPAQPHHVVQPVKVIQVNAGGAMSRDIPGVVRASQRVDLAFQVPGRLTSFSLKEGQTIKQGQVIGALDNTDYKATLDAARADADQAKANFDRAEELIAKDFISKMDYDKLKAGYEIARSNLAKAEKAYNDTRLLAPFSGVVARKYVDNFEEIQAKQPIISLQDKDNLELVVNVSENLLARSREQDRSSLTMVASFDALPDLRFELFVKEFTTEANPTTQTFQYVLGIKDRQGANLLPGMTANVTVTNSSESGQALVVPLQAIAADTSGNKIVWRLDADNRVSPQPVTLGLPVGSESIQILQGLNAGDTVAIAGLSALTDGLEVKPITEVRY</sequence>
<reference evidence="8 9" key="1">
    <citation type="journal article" date="2013" name="Genome Announc.">
        <title>Complete genome sequence of Simiduia agarivorans SA1(T), a marine bacterium able to degrade a variety of polysaccharides.</title>
        <authorList>
            <person name="Lin S.Y."/>
            <person name="Shieh W.Y."/>
            <person name="Chen J.S."/>
            <person name="Tang S.L."/>
        </authorList>
    </citation>
    <scope>NUCLEOTIDE SEQUENCE [LARGE SCALE GENOMIC DNA]</scope>
    <source>
        <strain evidence="9">DSM 21679 / JCM 13881 / BCRC 17597 / SA1</strain>
    </source>
</reference>
<evidence type="ECO:0000313" key="9">
    <source>
        <dbReference type="Proteomes" id="UP000000466"/>
    </source>
</evidence>
<dbReference type="Pfam" id="PF25917">
    <property type="entry name" value="BSH_RND"/>
    <property type="match status" value="1"/>
</dbReference>
<feature type="domain" description="CusB-like beta-barrel" evidence="6">
    <location>
        <begin position="207"/>
        <end position="266"/>
    </location>
</feature>
<gene>
    <name evidence="8" type="ordered locus">M5M_08255</name>
</gene>
<keyword evidence="9" id="KW-1185">Reference proteome</keyword>
<comment type="similarity">
    <text evidence="2">Belongs to the membrane fusion protein (MFP) (TC 8.A.1) family.</text>
</comment>
<feature type="domain" description="Multidrug resistance protein MdtA-like barrel-sandwich hybrid" evidence="5">
    <location>
        <begin position="54"/>
        <end position="174"/>
    </location>
</feature>
<evidence type="ECO:0000256" key="3">
    <source>
        <dbReference type="ARBA" id="ARBA00022448"/>
    </source>
</evidence>
<dbReference type="STRING" id="1117647.M5M_08255"/>
<dbReference type="InterPro" id="IPR006143">
    <property type="entry name" value="RND_pump_MFP"/>
</dbReference>
<protein>
    <submittedName>
        <fullName evidence="8">Secretion protein HlyD</fullName>
    </submittedName>
</protein>
<dbReference type="GO" id="GO:0015562">
    <property type="term" value="F:efflux transmembrane transporter activity"/>
    <property type="evidence" value="ECO:0007669"/>
    <property type="project" value="TreeGrafter"/>
</dbReference>
<evidence type="ECO:0000313" key="8">
    <source>
        <dbReference type="EMBL" id="AFU98840.1"/>
    </source>
</evidence>
<dbReference type="PANTHER" id="PTHR30469">
    <property type="entry name" value="MULTIDRUG RESISTANCE PROTEIN MDTA"/>
    <property type="match status" value="1"/>
</dbReference>
<dbReference type="EMBL" id="CP003746">
    <property type="protein sequence ID" value="AFU98840.1"/>
    <property type="molecule type" value="Genomic_DNA"/>
</dbReference>
<dbReference type="RefSeq" id="WP_015047005.1">
    <property type="nucleotide sequence ID" value="NC_018868.3"/>
</dbReference>
<dbReference type="InterPro" id="IPR058627">
    <property type="entry name" value="MdtA-like_C"/>
</dbReference>
<dbReference type="Gene3D" id="2.40.420.20">
    <property type="match status" value="1"/>
</dbReference>
<dbReference type="Gene3D" id="2.40.30.170">
    <property type="match status" value="1"/>
</dbReference>
<accession>K4KKT6</accession>
<dbReference type="InterPro" id="IPR058792">
    <property type="entry name" value="Beta-barrel_RND_2"/>
</dbReference>
<feature type="domain" description="Multidrug resistance protein MdtA-like C-terminal permuted SH3" evidence="7">
    <location>
        <begin position="271"/>
        <end position="332"/>
    </location>
</feature>
<dbReference type="Pfam" id="PF25954">
    <property type="entry name" value="Beta-barrel_RND_2"/>
    <property type="match status" value="1"/>
</dbReference>
<evidence type="ECO:0000259" key="6">
    <source>
        <dbReference type="Pfam" id="PF25954"/>
    </source>
</evidence>
<dbReference type="KEGG" id="saga:M5M_08255"/>
<dbReference type="Proteomes" id="UP000000466">
    <property type="component" value="Chromosome"/>
</dbReference>
<dbReference type="HOGENOM" id="CLU_018816_1_0_6"/>
<dbReference type="Pfam" id="PF25967">
    <property type="entry name" value="RND-MFP_C"/>
    <property type="match status" value="1"/>
</dbReference>
<dbReference type="SUPFAM" id="SSF111369">
    <property type="entry name" value="HlyD-like secretion proteins"/>
    <property type="match status" value="1"/>
</dbReference>